<dbReference type="AlphaFoldDB" id="A0A3F2RIC7"/>
<dbReference type="EMBL" id="MBDO02000296">
    <property type="protein sequence ID" value="RLN57725.1"/>
    <property type="molecule type" value="Genomic_DNA"/>
</dbReference>
<dbReference type="Proteomes" id="UP000284657">
    <property type="component" value="Unassembled WGS sequence"/>
</dbReference>
<evidence type="ECO:0000313" key="2">
    <source>
        <dbReference type="EMBL" id="RLN49258.1"/>
    </source>
</evidence>
<sequence length="227" mass="26379">MGVQPEVFPLRIQRSLPRHAKQPPRGLSKRSSFRRHSHPEPIELPEDVLALKMKILETHPAKMTRFSLSHLRHVAIPPVLIPDTLNDRRAIRTVVSGKSVPLTRGMWCNCKRKTKHLDMIDEYVTYRTQKRPQEDPLATPLPQEAQQLKMQILKAHPEPLMRFSMSRMRHIVAQSPVEIPAELRRKNLVSSRVSGHSVPLTRSMWDNKKKQYKKRQLDIIGEGVHYQ</sequence>
<feature type="region of interest" description="Disordered" evidence="1">
    <location>
        <begin position="12"/>
        <end position="39"/>
    </location>
</feature>
<gene>
    <name evidence="2" type="ORF">BBJ29_007943</name>
    <name evidence="3" type="ORF">BBP00_00007385</name>
</gene>
<feature type="compositionally biased region" description="Basic residues" evidence="1">
    <location>
        <begin position="16"/>
        <end position="37"/>
    </location>
</feature>
<dbReference type="EMBL" id="MBAD02002167">
    <property type="protein sequence ID" value="RLN49258.1"/>
    <property type="molecule type" value="Genomic_DNA"/>
</dbReference>
<evidence type="ECO:0000313" key="5">
    <source>
        <dbReference type="Proteomes" id="UP000284657"/>
    </source>
</evidence>
<organism evidence="3 4">
    <name type="scientific">Phytophthora kernoviae</name>
    <dbReference type="NCBI Taxonomy" id="325452"/>
    <lineage>
        <taxon>Eukaryota</taxon>
        <taxon>Sar</taxon>
        <taxon>Stramenopiles</taxon>
        <taxon>Oomycota</taxon>
        <taxon>Peronosporomycetes</taxon>
        <taxon>Peronosporales</taxon>
        <taxon>Peronosporaceae</taxon>
        <taxon>Phytophthora</taxon>
    </lineage>
</organism>
<comment type="caution">
    <text evidence="3">The sequence shown here is derived from an EMBL/GenBank/DDBJ whole genome shotgun (WGS) entry which is preliminary data.</text>
</comment>
<dbReference type="OrthoDB" id="147158at2759"/>
<proteinExistence type="predicted"/>
<evidence type="ECO:0000313" key="3">
    <source>
        <dbReference type="EMBL" id="RLN57725.1"/>
    </source>
</evidence>
<dbReference type="Proteomes" id="UP000277300">
    <property type="component" value="Unassembled WGS sequence"/>
</dbReference>
<evidence type="ECO:0000313" key="4">
    <source>
        <dbReference type="Proteomes" id="UP000277300"/>
    </source>
</evidence>
<accession>A0A3F2RIC7</accession>
<name>A0A3F2RIC7_9STRA</name>
<protein>
    <submittedName>
        <fullName evidence="3">Uncharacterized protein</fullName>
    </submittedName>
</protein>
<reference evidence="4 5" key="1">
    <citation type="submission" date="2018-07" db="EMBL/GenBank/DDBJ databases">
        <title>Genome sequencing of oomycete isolates from Chile give support for New Zealand origin for Phytophthora kernoviae and make available the first Nothophytophthora sp. genome.</title>
        <authorList>
            <person name="Studholme D.J."/>
            <person name="Sanfuentes E."/>
            <person name="Panda P."/>
            <person name="Hill R."/>
            <person name="Sambles C."/>
            <person name="Grant M."/>
            <person name="Williams N.M."/>
            <person name="Mcdougal R.L."/>
        </authorList>
    </citation>
    <scope>NUCLEOTIDE SEQUENCE [LARGE SCALE GENOMIC DNA]</scope>
    <source>
        <strain evidence="3">Chile6</strain>
        <strain evidence="2">Chile7</strain>
    </source>
</reference>
<evidence type="ECO:0000256" key="1">
    <source>
        <dbReference type="SAM" id="MobiDB-lite"/>
    </source>
</evidence>